<evidence type="ECO:0000313" key="2">
    <source>
        <dbReference type="Proteomes" id="UP000054516"/>
    </source>
</evidence>
<dbReference type="EMBL" id="DF977471">
    <property type="protein sequence ID" value="GAW26276.1"/>
    <property type="molecule type" value="Genomic_DNA"/>
</dbReference>
<sequence length="71" mass="8064">MRNACRHSSYFSLVFNIWPNHRAGLKYCDAQNGNPAALQNQLWLGKQVVAIEESGSDRRASRDDEGSIARW</sequence>
<reference evidence="1" key="1">
    <citation type="submission" date="2016-03" db="EMBL/GenBank/DDBJ databases">
        <title>Draft genome sequence of Rosellinia necatrix.</title>
        <authorList>
            <person name="Kanematsu S."/>
        </authorList>
    </citation>
    <scope>NUCLEOTIDE SEQUENCE [LARGE SCALE GENOMIC DNA]</scope>
    <source>
        <strain evidence="1">W97</strain>
    </source>
</reference>
<protein>
    <submittedName>
        <fullName evidence="1">Uncharacterized protein</fullName>
    </submittedName>
</protein>
<evidence type="ECO:0000313" key="1">
    <source>
        <dbReference type="EMBL" id="GAW26276.1"/>
    </source>
</evidence>
<keyword evidence="2" id="KW-1185">Reference proteome</keyword>
<dbReference type="AlphaFoldDB" id="A0A1S8A840"/>
<organism evidence="1">
    <name type="scientific">Rosellinia necatrix</name>
    <name type="common">White root-rot fungus</name>
    <dbReference type="NCBI Taxonomy" id="77044"/>
    <lineage>
        <taxon>Eukaryota</taxon>
        <taxon>Fungi</taxon>
        <taxon>Dikarya</taxon>
        <taxon>Ascomycota</taxon>
        <taxon>Pezizomycotina</taxon>
        <taxon>Sordariomycetes</taxon>
        <taxon>Xylariomycetidae</taxon>
        <taxon>Xylariales</taxon>
        <taxon>Xylariaceae</taxon>
        <taxon>Rosellinia</taxon>
    </lineage>
</organism>
<dbReference type="Proteomes" id="UP000054516">
    <property type="component" value="Unassembled WGS sequence"/>
</dbReference>
<gene>
    <name evidence="1" type="ORF">SAMD00023353_2600610</name>
</gene>
<name>A0A1S8A840_ROSNE</name>
<accession>A0A1S8A840</accession>
<proteinExistence type="predicted"/>